<dbReference type="AlphaFoldDB" id="A0A8H3MGE3"/>
<feature type="compositionally biased region" description="Low complexity" evidence="3">
    <location>
        <begin position="278"/>
        <end position="288"/>
    </location>
</feature>
<feature type="compositionally biased region" description="Polar residues" evidence="3">
    <location>
        <begin position="201"/>
        <end position="219"/>
    </location>
</feature>
<feature type="region of interest" description="Disordered" evidence="3">
    <location>
        <begin position="190"/>
        <end position="219"/>
    </location>
</feature>
<evidence type="ECO:0000313" key="5">
    <source>
        <dbReference type="EMBL" id="GET04306.1"/>
    </source>
</evidence>
<dbReference type="InterPro" id="IPR041978">
    <property type="entry name" value="KOW_Spt5_5"/>
</dbReference>
<comment type="subcellular location">
    <subcellularLocation>
        <location evidence="1">Nucleus</location>
    </subcellularLocation>
</comment>
<feature type="compositionally biased region" description="Low complexity" evidence="3">
    <location>
        <begin position="261"/>
        <end position="271"/>
    </location>
</feature>
<keyword evidence="2" id="KW-0539">Nucleus</keyword>
<keyword evidence="5" id="KW-0251">Elongation factor</keyword>
<dbReference type="Pfam" id="PF12815">
    <property type="entry name" value="CTD"/>
    <property type="match status" value="1"/>
</dbReference>
<evidence type="ECO:0000256" key="3">
    <source>
        <dbReference type="SAM" id="MobiDB-lite"/>
    </source>
</evidence>
<dbReference type="Gene3D" id="2.30.30.30">
    <property type="match status" value="1"/>
</dbReference>
<dbReference type="InterPro" id="IPR014722">
    <property type="entry name" value="Rib_uL2_dom2"/>
</dbReference>
<protein>
    <submittedName>
        <fullName evidence="5">Transcription elongation factor SPT5</fullName>
    </submittedName>
</protein>
<feature type="region of interest" description="Disordered" evidence="3">
    <location>
        <begin position="243"/>
        <end position="342"/>
    </location>
</feature>
<dbReference type="InterPro" id="IPR024945">
    <property type="entry name" value="Spt5_C_dom"/>
</dbReference>
<name>A0A8H3MGE3_9GLOM</name>
<dbReference type="OrthoDB" id="28901at2759"/>
<evidence type="ECO:0000256" key="1">
    <source>
        <dbReference type="ARBA" id="ARBA00004123"/>
    </source>
</evidence>
<dbReference type="EMBL" id="BLAL01000340">
    <property type="protein sequence ID" value="GET04306.1"/>
    <property type="molecule type" value="Genomic_DNA"/>
</dbReference>
<dbReference type="GO" id="GO:0005634">
    <property type="term" value="C:nucleus"/>
    <property type="evidence" value="ECO:0007669"/>
    <property type="project" value="UniProtKB-SubCell"/>
</dbReference>
<feature type="domain" description="Spt5 C-terminal" evidence="4">
    <location>
        <begin position="255"/>
        <end position="395"/>
    </location>
</feature>
<organism evidence="5 6">
    <name type="scientific">Rhizophagus clarus</name>
    <dbReference type="NCBI Taxonomy" id="94130"/>
    <lineage>
        <taxon>Eukaryota</taxon>
        <taxon>Fungi</taxon>
        <taxon>Fungi incertae sedis</taxon>
        <taxon>Mucoromycota</taxon>
        <taxon>Glomeromycotina</taxon>
        <taxon>Glomeromycetes</taxon>
        <taxon>Glomerales</taxon>
        <taxon>Glomeraceae</taxon>
        <taxon>Rhizophagus</taxon>
    </lineage>
</organism>
<reference evidence="5" key="1">
    <citation type="submission" date="2019-10" db="EMBL/GenBank/DDBJ databases">
        <title>Conservation and host-specific expression of non-tandemly repeated heterogenous ribosome RNA gene in arbuscular mycorrhizal fungi.</title>
        <authorList>
            <person name="Maeda T."/>
            <person name="Kobayashi Y."/>
            <person name="Nakagawa T."/>
            <person name="Ezawa T."/>
            <person name="Yamaguchi K."/>
            <person name="Bino T."/>
            <person name="Nishimoto Y."/>
            <person name="Shigenobu S."/>
            <person name="Kawaguchi M."/>
        </authorList>
    </citation>
    <scope>NUCLEOTIDE SEQUENCE</scope>
    <source>
        <strain evidence="5">HR1</strain>
    </source>
</reference>
<keyword evidence="5" id="KW-0648">Protein biosynthesis</keyword>
<dbReference type="Proteomes" id="UP000615446">
    <property type="component" value="Unassembled WGS sequence"/>
</dbReference>
<accession>A0A8H3MGE3</accession>
<gene>
    <name evidence="5" type="ORF">RCL2_003061100</name>
</gene>
<evidence type="ECO:0000256" key="2">
    <source>
        <dbReference type="ARBA" id="ARBA00023242"/>
    </source>
</evidence>
<sequence>MTMYLDHTNKQISIFAKDIKKYSSVGIIIDIRKAQKNYEYDVLNTENSLIKNVTAARIDKTLIDTKSQAFKKSDQVTTTKLESINNKQQSIYEVFRIYDSNIFVRTYDDDTNLGFSCFKAKDLKLKYESMRSSNNRRRVQASQGALKGYQGTVKGVYGNMADVEFDAKLTTIKVELGQLFYVNEKGEALDPVLPRNHDSSRNSMDMSSGLGSYSEPSWTTGLSKQQKSWGYSLGSAMTPNSHLLDNTNSGLNMEGSKTPALLHSGGSLSGSKTPALRNSSANSNNSASLGSKTPAWDLGSKTPAYGIMSDGRDGSKTPAWDSGSHTPHSSGIVGSGGSTSAMNMAPAETPGGYSTVATPAADVPNYPPVFTPANTSNLMPPTPRPFTPGNIPMTPANMVPQTPFATQHSANHAIHPGRDPKKHVIRVNGLGVGGIRLLVFARCKYREDNLVTSAAGVATVEYPPGVFSRKPYSSLNYVAFVVDYHYRQICYCILLGHILPLVLPPLPYYTRRMWCMTP</sequence>
<evidence type="ECO:0000313" key="6">
    <source>
        <dbReference type="Proteomes" id="UP000615446"/>
    </source>
</evidence>
<comment type="caution">
    <text evidence="5">The sequence shown here is derived from an EMBL/GenBank/DDBJ whole genome shotgun (WGS) entry which is preliminary data.</text>
</comment>
<evidence type="ECO:0000259" key="4">
    <source>
        <dbReference type="SMART" id="SM01104"/>
    </source>
</evidence>
<dbReference type="GO" id="GO:0003746">
    <property type="term" value="F:translation elongation factor activity"/>
    <property type="evidence" value="ECO:0007669"/>
    <property type="project" value="UniProtKB-KW"/>
</dbReference>
<dbReference type="SMART" id="SM01104">
    <property type="entry name" value="CTD"/>
    <property type="match status" value="1"/>
</dbReference>
<proteinExistence type="predicted"/>
<dbReference type="Pfam" id="PF23290">
    <property type="entry name" value="KOW5_SPT5"/>
    <property type="match status" value="1"/>
</dbReference>